<feature type="compositionally biased region" description="Basic and acidic residues" evidence="1">
    <location>
        <begin position="60"/>
        <end position="69"/>
    </location>
</feature>
<evidence type="ECO:0000313" key="2">
    <source>
        <dbReference type="EMBL" id="MRX72054.1"/>
    </source>
</evidence>
<evidence type="ECO:0000313" key="3">
    <source>
        <dbReference type="Proteomes" id="UP000448867"/>
    </source>
</evidence>
<evidence type="ECO:0000256" key="1">
    <source>
        <dbReference type="SAM" id="MobiDB-lite"/>
    </source>
</evidence>
<gene>
    <name evidence="2" type="ORF">GJU40_07695</name>
</gene>
<dbReference type="AlphaFoldDB" id="A0A7X2IYM6"/>
<dbReference type="Proteomes" id="UP000448867">
    <property type="component" value="Unassembled WGS sequence"/>
</dbReference>
<organism evidence="2 3">
    <name type="scientific">Metabacillus lacus</name>
    <dbReference type="NCBI Taxonomy" id="1983721"/>
    <lineage>
        <taxon>Bacteria</taxon>
        <taxon>Bacillati</taxon>
        <taxon>Bacillota</taxon>
        <taxon>Bacilli</taxon>
        <taxon>Bacillales</taxon>
        <taxon>Bacillaceae</taxon>
        <taxon>Metabacillus</taxon>
    </lineage>
</organism>
<feature type="region of interest" description="Disordered" evidence="1">
    <location>
        <begin position="60"/>
        <end position="83"/>
    </location>
</feature>
<dbReference type="Pfam" id="PF14039">
    <property type="entry name" value="YusW"/>
    <property type="match status" value="1"/>
</dbReference>
<protein>
    <recommendedName>
        <fullName evidence="4">YusW-like protein</fullName>
    </recommendedName>
</protein>
<dbReference type="InterPro" id="IPR025623">
    <property type="entry name" value="YusW"/>
</dbReference>
<reference evidence="2 3" key="1">
    <citation type="submission" date="2019-11" db="EMBL/GenBank/DDBJ databases">
        <title>Bacillus lacus genome.</title>
        <authorList>
            <person name="Allen C.J."/>
            <person name="Newman J.D."/>
        </authorList>
    </citation>
    <scope>NUCLEOTIDE SEQUENCE [LARGE SCALE GENOMIC DNA]</scope>
    <source>
        <strain evidence="2 3">KCTC 33946</strain>
    </source>
</reference>
<dbReference type="OrthoDB" id="2452750at2"/>
<evidence type="ECO:0008006" key="4">
    <source>
        <dbReference type="Google" id="ProtNLM"/>
    </source>
</evidence>
<comment type="caution">
    <text evidence="2">The sequence shown here is derived from an EMBL/GenBank/DDBJ whole genome shotgun (WGS) entry which is preliminary data.</text>
</comment>
<sequence>MLLWGYESLLMGIVLEETNFRRRSFMDAAKKLIPVFLISGLVISGCNTSDDMTRDDAVLEENQSEREATDAAPPQSETAETDALRFKEFELEVEYEDGTYEAEYEGTELGEEGEIEDGLNGSELKGEEAVSALKARLDNLTITADSQDQEVIQEVLEKFQLPEDYKSFKLKINYTDDREVRYEDSQS</sequence>
<keyword evidence="3" id="KW-1185">Reference proteome</keyword>
<accession>A0A7X2IYM6</accession>
<proteinExistence type="predicted"/>
<dbReference type="EMBL" id="WKKI01000010">
    <property type="protein sequence ID" value="MRX72054.1"/>
    <property type="molecule type" value="Genomic_DNA"/>
</dbReference>
<name>A0A7X2IYM6_9BACI</name>